<organism evidence="3 4">
    <name type="scientific">Cryobacterium adonitolivorans</name>
    <dbReference type="NCBI Taxonomy" id="1259189"/>
    <lineage>
        <taxon>Bacteria</taxon>
        <taxon>Bacillati</taxon>
        <taxon>Actinomycetota</taxon>
        <taxon>Actinomycetes</taxon>
        <taxon>Micrococcales</taxon>
        <taxon>Microbacteriaceae</taxon>
        <taxon>Cryobacterium</taxon>
    </lineage>
</organism>
<dbReference type="Pfam" id="PF03703">
    <property type="entry name" value="bPH_2"/>
    <property type="match status" value="1"/>
</dbReference>
<keyword evidence="4" id="KW-1185">Reference proteome</keyword>
<proteinExistence type="predicted"/>
<keyword evidence="1" id="KW-0472">Membrane</keyword>
<evidence type="ECO:0000313" key="4">
    <source>
        <dbReference type="Proteomes" id="UP000297907"/>
    </source>
</evidence>
<protein>
    <submittedName>
        <fullName evidence="3">PH domain-containing protein</fullName>
    </submittedName>
</protein>
<dbReference type="OrthoDB" id="4990503at2"/>
<comment type="caution">
    <text evidence="3">The sequence shown here is derived from an EMBL/GenBank/DDBJ whole genome shotgun (WGS) entry which is preliminary data.</text>
</comment>
<evidence type="ECO:0000256" key="1">
    <source>
        <dbReference type="SAM" id="Phobius"/>
    </source>
</evidence>
<feature type="transmembrane region" description="Helical" evidence="1">
    <location>
        <begin position="39"/>
        <end position="61"/>
    </location>
</feature>
<dbReference type="AlphaFoldDB" id="A0A4R8WAW6"/>
<gene>
    <name evidence="3" type="ORF">E3O42_02630</name>
</gene>
<keyword evidence="1" id="KW-1133">Transmembrane helix</keyword>
<dbReference type="EMBL" id="SOFL01000008">
    <property type="protein sequence ID" value="TFC05665.1"/>
    <property type="molecule type" value="Genomic_DNA"/>
</dbReference>
<evidence type="ECO:0000259" key="2">
    <source>
        <dbReference type="Pfam" id="PF03703"/>
    </source>
</evidence>
<dbReference type="Proteomes" id="UP000297907">
    <property type="component" value="Unassembled WGS sequence"/>
</dbReference>
<keyword evidence="1" id="KW-0812">Transmembrane</keyword>
<dbReference type="PROSITE" id="PS51257">
    <property type="entry name" value="PROKAR_LIPOPROTEIN"/>
    <property type="match status" value="1"/>
</dbReference>
<evidence type="ECO:0000313" key="3">
    <source>
        <dbReference type="EMBL" id="TFC05665.1"/>
    </source>
</evidence>
<reference evidence="3 4" key="1">
    <citation type="submission" date="2019-03" db="EMBL/GenBank/DDBJ databases">
        <title>Genomics of glacier-inhabiting Cryobacterium strains.</title>
        <authorList>
            <person name="Liu Q."/>
            <person name="Xin Y.-H."/>
        </authorList>
    </citation>
    <scope>NUCLEOTIDE SEQUENCE [LARGE SCALE GENOMIC DNA]</scope>
    <source>
        <strain evidence="3 4">RHLS22-1</strain>
    </source>
</reference>
<sequence>MARLRSHARALFWPTLFLIGACGVTGYYSGSLAEPWQNVLLLVGAGLVVVLLWLLPLVSWLTRRYTVTSRRIIFVHGIFVHERQELLHSRGYDVTVRKNWLQSLFRSGTVRINSGLEHPLSLRDVPDADLVQQVLQDLMEQSQTVMAARRQEQSALGDEFGLRAGL</sequence>
<accession>A0A4R8WAW6</accession>
<name>A0A4R8WAW6_9MICO</name>
<feature type="domain" description="YdbS-like PH" evidence="2">
    <location>
        <begin position="60"/>
        <end position="132"/>
    </location>
</feature>
<dbReference type="InterPro" id="IPR005182">
    <property type="entry name" value="YdbS-like_PH"/>
</dbReference>